<keyword evidence="11" id="KW-1133">Transmembrane helix</keyword>
<evidence type="ECO:0000313" key="14">
    <source>
        <dbReference type="Proteomes" id="UP001347796"/>
    </source>
</evidence>
<gene>
    <name evidence="13" type="ORF">SNE40_013472</name>
</gene>
<keyword evidence="6" id="KW-0325">Glycoprotein</keyword>
<evidence type="ECO:0000256" key="10">
    <source>
        <dbReference type="ARBA" id="ARBA00049432"/>
    </source>
</evidence>
<dbReference type="PANTHER" id="PTHR20961">
    <property type="entry name" value="GLYCOSYLTRANSFERASE"/>
    <property type="match status" value="1"/>
</dbReference>
<proteinExistence type="predicted"/>
<dbReference type="Proteomes" id="UP001347796">
    <property type="component" value="Unassembled WGS sequence"/>
</dbReference>
<feature type="transmembrane region" description="Helical" evidence="11">
    <location>
        <begin position="12"/>
        <end position="33"/>
    </location>
</feature>
<comment type="caution">
    <text evidence="13">The sequence shown here is derived from an EMBL/GenBank/DDBJ whole genome shotgun (WGS) entry which is preliminary data.</text>
</comment>
<evidence type="ECO:0000313" key="13">
    <source>
        <dbReference type="EMBL" id="KAK6174912.1"/>
    </source>
</evidence>
<evidence type="ECO:0000256" key="11">
    <source>
        <dbReference type="SAM" id="Phobius"/>
    </source>
</evidence>
<evidence type="ECO:0000259" key="12">
    <source>
        <dbReference type="Pfam" id="PF04577"/>
    </source>
</evidence>
<dbReference type="PANTHER" id="PTHR20961:SF148">
    <property type="entry name" value="EGF DOMAIN-SPECIFIC O-LINKED N-ACETYLGLUCOSAMINE TRANSFERASE"/>
    <property type="match status" value="1"/>
</dbReference>
<evidence type="ECO:0000256" key="3">
    <source>
        <dbReference type="ARBA" id="ARBA00022679"/>
    </source>
</evidence>
<comment type="catalytic activity">
    <reaction evidence="9">
        <text>L-seryl-[protein] + UDP-N-acetyl-alpha-D-glucosamine = 3-O-(N-acetyl-beta-D-glucosaminyl)-L-seryl-[protein] + UDP + H(+)</text>
        <dbReference type="Rhea" id="RHEA:48904"/>
        <dbReference type="Rhea" id="RHEA-COMP:9863"/>
        <dbReference type="Rhea" id="RHEA-COMP:12251"/>
        <dbReference type="ChEBI" id="CHEBI:15378"/>
        <dbReference type="ChEBI" id="CHEBI:29999"/>
        <dbReference type="ChEBI" id="CHEBI:57705"/>
        <dbReference type="ChEBI" id="CHEBI:58223"/>
        <dbReference type="ChEBI" id="CHEBI:90838"/>
        <dbReference type="EC" id="2.4.1.255"/>
    </reaction>
</comment>
<dbReference type="Pfam" id="PF04577">
    <property type="entry name" value="Glyco_transf_61"/>
    <property type="match status" value="1"/>
</dbReference>
<dbReference type="InterPro" id="IPR049625">
    <property type="entry name" value="Glyco_transf_61_cat"/>
</dbReference>
<dbReference type="EC" id="2.4.1.255" evidence="1"/>
<evidence type="ECO:0000256" key="9">
    <source>
        <dbReference type="ARBA" id="ARBA00048317"/>
    </source>
</evidence>
<keyword evidence="11" id="KW-0472">Membrane</keyword>
<keyword evidence="2" id="KW-0328">Glycosyltransferase</keyword>
<dbReference type="GO" id="GO:0097363">
    <property type="term" value="F:protein O-acetylglucosaminyltransferase activity"/>
    <property type="evidence" value="ECO:0007669"/>
    <property type="project" value="UniProtKB-EC"/>
</dbReference>
<name>A0AAN8PAX3_PATCE</name>
<keyword evidence="3" id="KW-0808">Transferase</keyword>
<evidence type="ECO:0000256" key="2">
    <source>
        <dbReference type="ARBA" id="ARBA00022676"/>
    </source>
</evidence>
<reference evidence="13 14" key="1">
    <citation type="submission" date="2024-01" db="EMBL/GenBank/DDBJ databases">
        <title>The genome of the rayed Mediterranean limpet Patella caerulea (Linnaeus, 1758).</title>
        <authorList>
            <person name="Anh-Thu Weber A."/>
            <person name="Halstead-Nussloch G."/>
        </authorList>
    </citation>
    <scope>NUCLEOTIDE SEQUENCE [LARGE SCALE GENOMIC DNA]</scope>
    <source>
        <strain evidence="13">AATW-2023a</strain>
        <tissue evidence="13">Whole specimen</tissue>
    </source>
</reference>
<organism evidence="13 14">
    <name type="scientific">Patella caerulea</name>
    <name type="common">Rayed Mediterranean limpet</name>
    <dbReference type="NCBI Taxonomy" id="87958"/>
    <lineage>
        <taxon>Eukaryota</taxon>
        <taxon>Metazoa</taxon>
        <taxon>Spiralia</taxon>
        <taxon>Lophotrochozoa</taxon>
        <taxon>Mollusca</taxon>
        <taxon>Gastropoda</taxon>
        <taxon>Patellogastropoda</taxon>
        <taxon>Patelloidea</taxon>
        <taxon>Patellidae</taxon>
        <taxon>Patella</taxon>
    </lineage>
</organism>
<dbReference type="EMBL" id="JAZGQO010000010">
    <property type="protein sequence ID" value="KAK6174912.1"/>
    <property type="molecule type" value="Genomic_DNA"/>
</dbReference>
<accession>A0AAN8PAX3</accession>
<evidence type="ECO:0000256" key="1">
    <source>
        <dbReference type="ARBA" id="ARBA00011970"/>
    </source>
</evidence>
<keyword evidence="4" id="KW-0732">Signal</keyword>
<keyword evidence="11" id="KW-0812">Transmembrane</keyword>
<dbReference type="GO" id="GO:0005788">
    <property type="term" value="C:endoplasmic reticulum lumen"/>
    <property type="evidence" value="ECO:0007669"/>
    <property type="project" value="TreeGrafter"/>
</dbReference>
<evidence type="ECO:0000256" key="4">
    <source>
        <dbReference type="ARBA" id="ARBA00022729"/>
    </source>
</evidence>
<evidence type="ECO:0000256" key="6">
    <source>
        <dbReference type="ARBA" id="ARBA00023180"/>
    </source>
</evidence>
<sequence>MAFRIGIKKKIASKNCLFVLILVYIIASSLLFIRFNKTVTKALERQDYVKLDQLPAKHGLGLGSPVIADVLKGAFQPCSIENSQFHGKTNYVCKWLNDRYSDSTGNYAMFAREFALLKDVIVVPGQAMGRVGGENITLVWNQDESAEYLKLNKSYFQLNCDQIQHPPFNGKNHLNDWLGSVTCVSFENLKHDRQVSGLTIAVQRYEYVNFYHTMTDYFNAFLIMILFRKSPKDISILFIDAHPAGSLDATWGNLFNKTYRAGNLATATKFSKMAWNIQSYNSPLNNHGLPYVPYLEEFRTFFLGRHKADKLKILDCKKLSVLFIWRRDYVAHPRNPSGVVSRKIKNEDELLKSVKDVLPGHDIKALQLDKLKMNKQLELISGTDILIGMHGAGLTHTLFLPKHGGLIELYPTYWPQANVHFLTMARWRHLHYLAWKNHDPENEYENKMTYIPPRSLIKMVKEMVKKICN</sequence>
<evidence type="ECO:0000256" key="8">
    <source>
        <dbReference type="ARBA" id="ARBA00042574"/>
    </source>
</evidence>
<evidence type="ECO:0000256" key="7">
    <source>
        <dbReference type="ARBA" id="ARBA00040944"/>
    </source>
</evidence>
<keyword evidence="5" id="KW-0256">Endoplasmic reticulum</keyword>
<keyword evidence="14" id="KW-1185">Reference proteome</keyword>
<dbReference type="InterPro" id="IPR007657">
    <property type="entry name" value="Glycosyltransferase_61"/>
</dbReference>
<dbReference type="AlphaFoldDB" id="A0AAN8PAX3"/>
<comment type="catalytic activity">
    <reaction evidence="10">
        <text>L-threonyl-[protein] + UDP-N-acetyl-alpha-D-glucosamine = 3-O-(N-acetyl-beta-D-glucosaminyl)-L-threonyl-[protein] + UDP + H(+)</text>
        <dbReference type="Rhea" id="RHEA:48908"/>
        <dbReference type="Rhea" id="RHEA-COMP:11060"/>
        <dbReference type="Rhea" id="RHEA-COMP:12252"/>
        <dbReference type="ChEBI" id="CHEBI:15378"/>
        <dbReference type="ChEBI" id="CHEBI:30013"/>
        <dbReference type="ChEBI" id="CHEBI:57705"/>
        <dbReference type="ChEBI" id="CHEBI:58223"/>
        <dbReference type="ChEBI" id="CHEBI:90840"/>
        <dbReference type="EC" id="2.4.1.255"/>
    </reaction>
</comment>
<protein>
    <recommendedName>
        <fullName evidence="7">EGF domain-specific O-linked N-acetylglucosamine transferase</fullName>
        <ecNumber evidence="1">2.4.1.255</ecNumber>
    </recommendedName>
    <alternativeName>
        <fullName evidence="8">Extracellular O-linked N-acetylglucosamine transferase</fullName>
    </alternativeName>
</protein>
<feature type="domain" description="Glycosyltransferase 61 catalytic" evidence="12">
    <location>
        <begin position="210"/>
        <end position="406"/>
    </location>
</feature>
<evidence type="ECO:0000256" key="5">
    <source>
        <dbReference type="ARBA" id="ARBA00022824"/>
    </source>
</evidence>